<evidence type="ECO:0000313" key="4">
    <source>
        <dbReference type="Proteomes" id="UP000501128"/>
    </source>
</evidence>
<evidence type="ECO:0000259" key="2">
    <source>
        <dbReference type="Pfam" id="PF03629"/>
    </source>
</evidence>
<dbReference type="SUPFAM" id="SSF49265">
    <property type="entry name" value="Fibronectin type III"/>
    <property type="match status" value="1"/>
</dbReference>
<keyword evidence="4" id="KW-1185">Reference proteome</keyword>
<name>A0A7L5DUA2_9BACT</name>
<accession>A0A7L5DUA2</accession>
<dbReference type="SUPFAM" id="SSF52266">
    <property type="entry name" value="SGNH hydrolase"/>
    <property type="match status" value="1"/>
</dbReference>
<dbReference type="GO" id="GO:0016788">
    <property type="term" value="F:hydrolase activity, acting on ester bonds"/>
    <property type="evidence" value="ECO:0007669"/>
    <property type="project" value="UniProtKB-ARBA"/>
</dbReference>
<dbReference type="Pfam" id="PF03629">
    <property type="entry name" value="SASA"/>
    <property type="match status" value="1"/>
</dbReference>
<feature type="domain" description="Sialate O-acetylesterase" evidence="2">
    <location>
        <begin position="114"/>
        <end position="336"/>
    </location>
</feature>
<dbReference type="EMBL" id="CP051677">
    <property type="protein sequence ID" value="QJD81192.1"/>
    <property type="molecule type" value="Genomic_DNA"/>
</dbReference>
<keyword evidence="1" id="KW-0378">Hydrolase</keyword>
<gene>
    <name evidence="3" type="ORF">HH216_00430</name>
</gene>
<dbReference type="InterPro" id="IPR013783">
    <property type="entry name" value="Ig-like_fold"/>
</dbReference>
<sequence>MALLAPHWSNGQNVTLTNWPARLQLYVRDPVTSRCGVSISGRVTDPTAATLSVVTLRDQKPVGYTRLTTDSAGLFRFTPSIKAESHLYSFQLFRYRAPGDSAWVATRDSIVCGDAYLIMGQSNAVGRFDNNPYGSPFCRSFGVNSGNSAYNPADTAWCLTNTSEGFNSLWGVELQRYIYQKDSIPTAVINGAVGSTDIATHLIRIGTEPDNLSTLYGRLLYRTRRAGLANQPLVMIWRQGEAEAANNSGDSYAAQYARLYSNWKQDYPKLRRVYMAQLNILTNASATQAGTLRDFQRQITSVYPDHVPIATVGLPGYQGLHYDEPGYRQFGQELYRIIARDLYKSTDTSNVGSPNLRKLFYSKPDYTEITMEFEPGQQMKWPADSVIANPKTGRTYTQRMTDFVYTNYPTGESGLVQSVSAVGNKLVLTLARSTTAQTLTYLPSSYQDNQLGYYAGPTIRNQRGMRALTFQSVPIAAPLPIANDLRAIPLDTVAIQLNWNQPATGVDSWGVERADSSGKFSQIATLSNSVSTYRDRRKSSNTDSLRIGTIYQYRIRAISQKAEASYSPVVTASLQYVLYIPTGPELPGKSNPGGIYNSSLVYPNPASDQVYARLPLDWNGDPVTLTLTNMAGVTVLQQNRAVSSGASVLPFSVAALPVGTYVLTLAYRGGGIQCRLVVSR</sequence>
<dbReference type="Gene3D" id="3.40.50.1110">
    <property type="entry name" value="SGNH hydrolase"/>
    <property type="match status" value="1"/>
</dbReference>
<dbReference type="Proteomes" id="UP000501128">
    <property type="component" value="Chromosome"/>
</dbReference>
<dbReference type="InterPro" id="IPR036116">
    <property type="entry name" value="FN3_sf"/>
</dbReference>
<protein>
    <recommendedName>
        <fullName evidence="2">Sialate O-acetylesterase domain-containing protein</fullName>
    </recommendedName>
</protein>
<evidence type="ECO:0000256" key="1">
    <source>
        <dbReference type="ARBA" id="ARBA00022801"/>
    </source>
</evidence>
<proteinExistence type="predicted"/>
<dbReference type="InterPro" id="IPR036514">
    <property type="entry name" value="SGNH_hydro_sf"/>
</dbReference>
<evidence type="ECO:0000313" key="3">
    <source>
        <dbReference type="EMBL" id="QJD81192.1"/>
    </source>
</evidence>
<dbReference type="KEGG" id="srho:HH216_00430"/>
<dbReference type="AlphaFoldDB" id="A0A7L5DUA2"/>
<dbReference type="InterPro" id="IPR005181">
    <property type="entry name" value="SASA"/>
</dbReference>
<organism evidence="3 4">
    <name type="scientific">Spirosoma rhododendri</name>
    <dbReference type="NCBI Taxonomy" id="2728024"/>
    <lineage>
        <taxon>Bacteria</taxon>
        <taxon>Pseudomonadati</taxon>
        <taxon>Bacteroidota</taxon>
        <taxon>Cytophagia</taxon>
        <taxon>Cytophagales</taxon>
        <taxon>Cytophagaceae</taxon>
        <taxon>Spirosoma</taxon>
    </lineage>
</organism>
<reference evidence="3 4" key="1">
    <citation type="submission" date="2020-04" db="EMBL/GenBank/DDBJ databases">
        <title>Genome sequencing of novel species.</title>
        <authorList>
            <person name="Heo J."/>
            <person name="Kim S.-J."/>
            <person name="Kim J.-S."/>
            <person name="Hong S.-B."/>
            <person name="Kwon S.-W."/>
        </authorList>
    </citation>
    <scope>NUCLEOTIDE SEQUENCE [LARGE SCALE GENOMIC DNA]</scope>
    <source>
        <strain evidence="3 4">CJU-R4</strain>
    </source>
</reference>
<dbReference type="Gene3D" id="2.60.40.10">
    <property type="entry name" value="Immunoglobulins"/>
    <property type="match status" value="1"/>
</dbReference>